<dbReference type="EMBL" id="JBFOLJ010000033">
    <property type="protein sequence ID" value="KAL2457947.1"/>
    <property type="molecule type" value="Genomic_DNA"/>
</dbReference>
<evidence type="ECO:0000313" key="3">
    <source>
        <dbReference type="Proteomes" id="UP001604277"/>
    </source>
</evidence>
<dbReference type="Proteomes" id="UP001604277">
    <property type="component" value="Unassembled WGS sequence"/>
</dbReference>
<gene>
    <name evidence="2" type="ORF">Fot_56004</name>
</gene>
<accession>A0ABD1P242</accession>
<dbReference type="InterPro" id="IPR024593">
    <property type="entry name" value="DUF3444"/>
</dbReference>
<dbReference type="Pfam" id="PF11926">
    <property type="entry name" value="DUF3444"/>
    <property type="match status" value="1"/>
</dbReference>
<protein>
    <recommendedName>
        <fullName evidence="1">DUF3444 domain-containing protein</fullName>
    </recommendedName>
</protein>
<reference evidence="3" key="1">
    <citation type="submission" date="2024-07" db="EMBL/GenBank/DDBJ databases">
        <title>Two chromosome-level genome assemblies of Korean endemic species Abeliophyllum distichum and Forsythia ovata (Oleaceae).</title>
        <authorList>
            <person name="Jang H."/>
        </authorList>
    </citation>
    <scope>NUCLEOTIDE SEQUENCE [LARGE SCALE GENOMIC DNA]</scope>
</reference>
<name>A0ABD1P242_9LAMI</name>
<comment type="caution">
    <text evidence="2">The sequence shown here is derived from an EMBL/GenBank/DDBJ whole genome shotgun (WGS) entry which is preliminary data.</text>
</comment>
<sequence length="247" mass="28129">MAVTRDEAQVIPVNRKARMDNSLKGTFKKYCRFSEKANQLLIVPTKKYEFMMKRKSNYNQFAKKFSKTKNIGARRQSSLEAVSSEPLSNYSRRGKKKKIVLGPVSDLVKWAKGTREAIQILQAKEDVWARTSPYWNELTEDDVIHKYDVVIILEDYNEEKGIVVSPLVEVVGFTQGIQAQCDVQKAIKMQISWLNSKGTAAFVSLNWVSSDIIKTDGYFRVKWTKGARGAMHNFPAKKKGVRARTGP</sequence>
<evidence type="ECO:0000313" key="2">
    <source>
        <dbReference type="EMBL" id="KAL2457947.1"/>
    </source>
</evidence>
<feature type="domain" description="DUF3444" evidence="1">
    <location>
        <begin position="104"/>
        <end position="175"/>
    </location>
</feature>
<dbReference type="AlphaFoldDB" id="A0ABD1P242"/>
<proteinExistence type="predicted"/>
<keyword evidence="3" id="KW-1185">Reference proteome</keyword>
<organism evidence="2 3">
    <name type="scientific">Forsythia ovata</name>
    <dbReference type="NCBI Taxonomy" id="205694"/>
    <lineage>
        <taxon>Eukaryota</taxon>
        <taxon>Viridiplantae</taxon>
        <taxon>Streptophyta</taxon>
        <taxon>Embryophyta</taxon>
        <taxon>Tracheophyta</taxon>
        <taxon>Spermatophyta</taxon>
        <taxon>Magnoliopsida</taxon>
        <taxon>eudicotyledons</taxon>
        <taxon>Gunneridae</taxon>
        <taxon>Pentapetalae</taxon>
        <taxon>asterids</taxon>
        <taxon>lamiids</taxon>
        <taxon>Lamiales</taxon>
        <taxon>Oleaceae</taxon>
        <taxon>Forsythieae</taxon>
        <taxon>Forsythia</taxon>
    </lineage>
</organism>
<evidence type="ECO:0000259" key="1">
    <source>
        <dbReference type="Pfam" id="PF11926"/>
    </source>
</evidence>